<sequence length="517" mass="57167">MYLSYSTARIARPSPVYMIDWVAVTIYKFIAHRESLGIRSTINTGNPLQAGDGRSRVNRTIGQLLRQHYPAPLPTCASLLAPCLLWSPGDFPCNIRDLPESVEAHSSGHSPTPENRLSCLGYALLVALYKFHFHLPSSTHRCPRQLSRAQVVLKPLEHHHVINGYSRRPEDIQLITGPLLLGYLFNWGLFGILVLQVYIYYLSFPNDSRVIKSLVYGLFFVDCVQTALTTHNAWHFLSKGWGDLRVLSDPGWSWIAVPLLSGIVSSTVQLFFAWRIWVLSKSIPLAGLIVAIAIAQGLCAMYSGIKFAILNDITQIATLFPSATVWLGGSALCDFIITISMVTFLARASTGFSQTDSVITKLIRMTVETGLVTTTAATTELILYLVYQKNNLHMIPALALAKLYTNTLLATFNSRSVAFGGSTSRTDAERSTQYGGNEWRRPTQTTTKDRVQITTVRETHADDTGVQMVALPHRDRSGAGTSDVDEEDNVSKHTFGLGSGPDSYPYLGSQKDIEAQH</sequence>
<feature type="compositionally biased region" description="Basic and acidic residues" evidence="1">
    <location>
        <begin position="447"/>
        <end position="463"/>
    </location>
</feature>
<keyword evidence="2" id="KW-0472">Membrane</keyword>
<evidence type="ECO:0000256" key="1">
    <source>
        <dbReference type="SAM" id="MobiDB-lite"/>
    </source>
</evidence>
<evidence type="ECO:0000259" key="3">
    <source>
        <dbReference type="Pfam" id="PF20152"/>
    </source>
</evidence>
<dbReference type="EMBL" id="JACYCF010000005">
    <property type="protein sequence ID" value="KAF8757219.1"/>
    <property type="molecule type" value="Genomic_DNA"/>
</dbReference>
<name>A0A8H7M6P6_9AGAM</name>
<evidence type="ECO:0000256" key="2">
    <source>
        <dbReference type="SAM" id="Phobius"/>
    </source>
</evidence>
<gene>
    <name evidence="4" type="ORF">RHS01_03769</name>
</gene>
<dbReference type="AlphaFoldDB" id="A0A8H7M6P6"/>
<feature type="region of interest" description="Disordered" evidence="1">
    <location>
        <begin position="420"/>
        <end position="517"/>
    </location>
</feature>
<dbReference type="PANTHER" id="PTHR40465">
    <property type="entry name" value="CHROMOSOME 1, WHOLE GENOME SHOTGUN SEQUENCE"/>
    <property type="match status" value="1"/>
</dbReference>
<feature type="transmembrane region" description="Helical" evidence="2">
    <location>
        <begin position="325"/>
        <end position="346"/>
    </location>
</feature>
<feature type="transmembrane region" description="Helical" evidence="2">
    <location>
        <begin position="214"/>
        <end position="234"/>
    </location>
</feature>
<dbReference type="Proteomes" id="UP000614334">
    <property type="component" value="Unassembled WGS sequence"/>
</dbReference>
<evidence type="ECO:0000313" key="5">
    <source>
        <dbReference type="Proteomes" id="UP000614334"/>
    </source>
</evidence>
<dbReference type="Pfam" id="PF20152">
    <property type="entry name" value="DUF6534"/>
    <property type="match status" value="1"/>
</dbReference>
<feature type="transmembrane region" description="Helical" evidence="2">
    <location>
        <begin position="180"/>
        <end position="202"/>
    </location>
</feature>
<evidence type="ECO:0000313" key="4">
    <source>
        <dbReference type="EMBL" id="KAF8757219.1"/>
    </source>
</evidence>
<dbReference type="InterPro" id="IPR045339">
    <property type="entry name" value="DUF6534"/>
</dbReference>
<comment type="caution">
    <text evidence="4">The sequence shown here is derived from an EMBL/GenBank/DDBJ whole genome shotgun (WGS) entry which is preliminary data.</text>
</comment>
<organism evidence="4 5">
    <name type="scientific">Rhizoctonia solani</name>
    <dbReference type="NCBI Taxonomy" id="456999"/>
    <lineage>
        <taxon>Eukaryota</taxon>
        <taxon>Fungi</taxon>
        <taxon>Dikarya</taxon>
        <taxon>Basidiomycota</taxon>
        <taxon>Agaricomycotina</taxon>
        <taxon>Agaricomycetes</taxon>
        <taxon>Cantharellales</taxon>
        <taxon>Ceratobasidiaceae</taxon>
        <taxon>Rhizoctonia</taxon>
    </lineage>
</organism>
<keyword evidence="2" id="KW-0812">Transmembrane</keyword>
<feature type="compositionally biased region" description="Polar residues" evidence="1">
    <location>
        <begin position="420"/>
        <end position="435"/>
    </location>
</feature>
<protein>
    <recommendedName>
        <fullName evidence="3">DUF6534 domain-containing protein</fullName>
    </recommendedName>
</protein>
<accession>A0A8H7M6P6</accession>
<dbReference type="PANTHER" id="PTHR40465:SF1">
    <property type="entry name" value="DUF6534 DOMAIN-CONTAINING PROTEIN"/>
    <property type="match status" value="1"/>
</dbReference>
<feature type="transmembrane region" description="Helical" evidence="2">
    <location>
        <begin position="254"/>
        <end position="273"/>
    </location>
</feature>
<feature type="domain" description="DUF6534" evidence="3">
    <location>
        <begin position="330"/>
        <end position="416"/>
    </location>
</feature>
<feature type="transmembrane region" description="Helical" evidence="2">
    <location>
        <begin position="285"/>
        <end position="305"/>
    </location>
</feature>
<keyword evidence="2" id="KW-1133">Transmembrane helix</keyword>
<reference evidence="4" key="1">
    <citation type="submission" date="2020-09" db="EMBL/GenBank/DDBJ databases">
        <title>Comparative genome analyses of four rice-infecting Rhizoctonia solani isolates reveal extensive enrichment of homogalacturonan modification genes.</title>
        <authorList>
            <person name="Lee D.-Y."/>
            <person name="Jeon J."/>
            <person name="Kim K.-T."/>
            <person name="Cheong K."/>
            <person name="Song H."/>
            <person name="Choi G."/>
            <person name="Ko J."/>
            <person name="Opiyo S.O."/>
            <person name="Zuo S."/>
            <person name="Madhav S."/>
            <person name="Lee Y.-H."/>
            <person name="Wang G.-L."/>
        </authorList>
    </citation>
    <scope>NUCLEOTIDE SEQUENCE</scope>
    <source>
        <strain evidence="4">AG1-IA B2</strain>
    </source>
</reference>
<proteinExistence type="predicted"/>